<feature type="transmembrane region" description="Helical" evidence="1">
    <location>
        <begin position="13"/>
        <end position="31"/>
    </location>
</feature>
<dbReference type="SUPFAM" id="SSF101898">
    <property type="entry name" value="NHL repeat"/>
    <property type="match status" value="1"/>
</dbReference>
<name>A0A4R2PKL0_RHOSA</name>
<dbReference type="EMBL" id="SLXO01000004">
    <property type="protein sequence ID" value="TCP35324.1"/>
    <property type="molecule type" value="Genomic_DNA"/>
</dbReference>
<protein>
    <submittedName>
        <fullName evidence="2">Putative photosynthetic complex assembly protein</fullName>
    </submittedName>
</protein>
<keyword evidence="1" id="KW-1133">Transmembrane helix</keyword>
<dbReference type="InParanoid" id="A0A4R2PKL0"/>
<dbReference type="Proteomes" id="UP000295399">
    <property type="component" value="Unassembled WGS sequence"/>
</dbReference>
<evidence type="ECO:0000313" key="2">
    <source>
        <dbReference type="EMBL" id="TCP35324.1"/>
    </source>
</evidence>
<dbReference type="RefSeq" id="WP_165878776.1">
    <property type="nucleotide sequence ID" value="NZ_JACIGF010000004.1"/>
</dbReference>
<evidence type="ECO:0000256" key="1">
    <source>
        <dbReference type="SAM" id="Phobius"/>
    </source>
</evidence>
<keyword evidence="1" id="KW-0812">Transmembrane</keyword>
<organism evidence="2 3">
    <name type="scientific">Rhodothalassium salexigens DSM 2132</name>
    <dbReference type="NCBI Taxonomy" id="1188247"/>
    <lineage>
        <taxon>Bacteria</taxon>
        <taxon>Pseudomonadati</taxon>
        <taxon>Pseudomonadota</taxon>
        <taxon>Alphaproteobacteria</taxon>
        <taxon>Rhodothalassiales</taxon>
        <taxon>Rhodothalassiaceae</taxon>
        <taxon>Rhodothalassium</taxon>
    </lineage>
</organism>
<evidence type="ECO:0000313" key="3">
    <source>
        <dbReference type="Proteomes" id="UP000295399"/>
    </source>
</evidence>
<keyword evidence="1" id="KW-0472">Membrane</keyword>
<gene>
    <name evidence="2" type="ORF">EV659_104175</name>
</gene>
<keyword evidence="3" id="KW-1185">Reference proteome</keyword>
<proteinExistence type="predicted"/>
<dbReference type="AlphaFoldDB" id="A0A4R2PKL0"/>
<comment type="caution">
    <text evidence="2">The sequence shown here is derived from an EMBL/GenBank/DDBJ whole genome shotgun (WGS) entry which is preliminary data.</text>
</comment>
<accession>A0A4R2PKL0</accession>
<dbReference type="NCBIfam" id="TIGR03054">
    <property type="entry name" value="photo_alph_chp1"/>
    <property type="match status" value="1"/>
</dbReference>
<reference evidence="2 3" key="1">
    <citation type="submission" date="2019-03" db="EMBL/GenBank/DDBJ databases">
        <title>Genomic Encyclopedia of Type Strains, Phase IV (KMG-IV): sequencing the most valuable type-strain genomes for metagenomic binning, comparative biology and taxonomic classification.</title>
        <authorList>
            <person name="Goeker M."/>
        </authorList>
    </citation>
    <scope>NUCLEOTIDE SEQUENCE [LARGE SCALE GENOMIC DNA]</scope>
    <source>
        <strain evidence="2 3">DSM 2132</strain>
    </source>
</reference>
<sequence length="153" mass="16486">MSETEGPERFPKSMLYAAGLMIALSLALATWSRVTGKGDVPPPDADLVMERSLLFSDHSDGSVRVHDADTGELVEVMAAGTNGFVRSLMRGLARKRQAEGVGSDAPFKLILWDDGRLSLVDPSTDEHVFLNAFGRDNVNAFAALLPPRQGKTS</sequence>
<dbReference type="InterPro" id="IPR017495">
    <property type="entry name" value="PuhC"/>
</dbReference>